<protein>
    <submittedName>
        <fullName evidence="1">Lipase</fullName>
    </submittedName>
</protein>
<organism evidence="1 2">
    <name type="scientific">Cryobacterium tepidiphilum</name>
    <dbReference type="NCBI Taxonomy" id="2486026"/>
    <lineage>
        <taxon>Bacteria</taxon>
        <taxon>Bacillati</taxon>
        <taxon>Actinomycetota</taxon>
        <taxon>Actinomycetes</taxon>
        <taxon>Micrococcales</taxon>
        <taxon>Microbacteriaceae</taxon>
        <taxon>Cryobacterium</taxon>
    </lineage>
</organism>
<evidence type="ECO:0000313" key="2">
    <source>
        <dbReference type="Proteomes" id="UP000279859"/>
    </source>
</evidence>
<dbReference type="Proteomes" id="UP000279859">
    <property type="component" value="Unassembled WGS sequence"/>
</dbReference>
<reference evidence="1 2" key="1">
    <citation type="submission" date="2018-11" db="EMBL/GenBank/DDBJ databases">
        <title>Cryobacterium sp. nov., isolated from rhizosphere soil of lettuce.</title>
        <authorList>
            <person name="Wang Y."/>
        </authorList>
    </citation>
    <scope>NUCLEOTIDE SEQUENCE [LARGE SCALE GENOMIC DNA]</scope>
    <source>
        <strain evidence="1 2">NEAU-85</strain>
    </source>
</reference>
<dbReference type="InterPro" id="IPR036514">
    <property type="entry name" value="SGNH_hydro_sf"/>
</dbReference>
<accession>A0A3M8LPV3</accession>
<dbReference type="EMBL" id="RDSR01000003">
    <property type="protein sequence ID" value="RNE66754.1"/>
    <property type="molecule type" value="Genomic_DNA"/>
</dbReference>
<proteinExistence type="predicted"/>
<comment type="caution">
    <text evidence="1">The sequence shown here is derived from an EMBL/GenBank/DDBJ whole genome shotgun (WGS) entry which is preliminary data.</text>
</comment>
<dbReference type="Gene3D" id="3.40.50.1110">
    <property type="entry name" value="SGNH hydrolase"/>
    <property type="match status" value="1"/>
</dbReference>
<gene>
    <name evidence="1" type="ORF">EEJ31_02935</name>
</gene>
<keyword evidence="2" id="KW-1185">Reference proteome</keyword>
<dbReference type="Gene3D" id="2.60.120.260">
    <property type="entry name" value="Galactose-binding domain-like"/>
    <property type="match status" value="1"/>
</dbReference>
<sequence>MSAGAASGFRCDLGAGPVEIRGAVAVDRVDPGWLPRRMGAYSRSQIPDDFMRQAVAECAGIRLVFRTEARELELDVRASRMVVGESLPMPVSWYDLTVGAALVARSPSVAGTRVVFSFDAPSTYAVPGPASTVRFEGLPAGSKDVQIWLPYTDEVVLSAMRADAPVSPPAPGETLRWLHHGSSISHGYRAESTTGTWPVVAALRAGLELTNLAYSGSAMLDQLAARTIRDTPTDMISLKIGINIVNGDVMRLRAFRTAVHGFLDTIRDGHPGIPLVVVSPVFCGPVEDRAGPTVQDRSRPYEWSIAGGTAEDLQQGKLSLGVIRTELEEIVAARRATDAALFYESGLELYGAQDARDLPLPDNLHPDPNAQRLIGERFADRVLARLNPHATVTN</sequence>
<dbReference type="SUPFAM" id="SSF52266">
    <property type="entry name" value="SGNH hydrolase"/>
    <property type="match status" value="1"/>
</dbReference>
<evidence type="ECO:0000313" key="1">
    <source>
        <dbReference type="EMBL" id="RNE66754.1"/>
    </source>
</evidence>
<dbReference type="AlphaFoldDB" id="A0A3M8LPV3"/>
<dbReference type="OrthoDB" id="2060945at2"/>
<name>A0A3M8LPV3_9MICO</name>